<dbReference type="Proteomes" id="UP000018852">
    <property type="component" value="Unassembled WGS sequence"/>
</dbReference>
<evidence type="ECO:0000313" key="2">
    <source>
        <dbReference type="Proteomes" id="UP000018852"/>
    </source>
</evidence>
<dbReference type="EMBL" id="AZLV01000999">
    <property type="protein sequence ID" value="ETJ02250.1"/>
    <property type="molecule type" value="Genomic_DNA"/>
</dbReference>
<accession>W1VBN3</accession>
<dbReference type="AlphaFoldDB" id="W1VBN3"/>
<name>W1VBN3_9ACTO</name>
<protein>
    <submittedName>
        <fullName evidence="1">Uncharacterized protein</fullName>
    </submittedName>
</protein>
<organism evidence="1 2">
    <name type="scientific">Actinomyces urogenitalis DORA_12</name>
    <dbReference type="NCBI Taxonomy" id="1403939"/>
    <lineage>
        <taxon>Bacteria</taxon>
        <taxon>Bacillati</taxon>
        <taxon>Actinomycetota</taxon>
        <taxon>Actinomycetes</taxon>
        <taxon>Actinomycetales</taxon>
        <taxon>Actinomycetaceae</taxon>
        <taxon>Actinomyces</taxon>
    </lineage>
</organism>
<reference evidence="1 2" key="1">
    <citation type="submission" date="2013-12" db="EMBL/GenBank/DDBJ databases">
        <title>A Varibaculum cambriense genome reconstructed from a premature infant gut community with otherwise low bacterial novelty that shifts toward anaerobic metabolism during the third week of life.</title>
        <authorList>
            <person name="Brown C.T."/>
            <person name="Sharon I."/>
            <person name="Thomas B.C."/>
            <person name="Castelle C.J."/>
            <person name="Morowitz M.J."/>
            <person name="Banfield J.F."/>
        </authorList>
    </citation>
    <scope>NUCLEOTIDE SEQUENCE [LARGE SCALE GENOMIC DNA]</scope>
    <source>
        <strain evidence="2">DORA_12</strain>
    </source>
</reference>
<gene>
    <name evidence="1" type="ORF">Q605_AUC00999G0001</name>
</gene>
<proteinExistence type="predicted"/>
<feature type="non-terminal residue" evidence="1">
    <location>
        <position position="125"/>
    </location>
</feature>
<evidence type="ECO:0000313" key="1">
    <source>
        <dbReference type="EMBL" id="ETJ02250.1"/>
    </source>
</evidence>
<sequence length="125" mass="13321">MPVSGGELGAARLRECRREQDDRYPVSGEPRQSAVKVDVHVCGVGVDLVHDDHFAGETKMTQCQVWGPHRAEKEVINGGDDEVSQHGLLASVKPRADRDICAPAVGAVELATGARLDLVPADLTG</sequence>
<comment type="caution">
    <text evidence="1">The sequence shown here is derived from an EMBL/GenBank/DDBJ whole genome shotgun (WGS) entry which is preliminary data.</text>
</comment>